<feature type="region of interest" description="Disordered" evidence="1">
    <location>
        <begin position="113"/>
        <end position="157"/>
    </location>
</feature>
<proteinExistence type="predicted"/>
<feature type="non-terminal residue" evidence="2">
    <location>
        <position position="195"/>
    </location>
</feature>
<name>A0A1A8GD44_9TELE</name>
<feature type="non-terminal residue" evidence="2">
    <location>
        <position position="1"/>
    </location>
</feature>
<dbReference type="EMBL" id="HAEC01001040">
    <property type="protein sequence ID" value="SBQ69117.1"/>
    <property type="molecule type" value="Transcribed_RNA"/>
</dbReference>
<evidence type="ECO:0000313" key="2">
    <source>
        <dbReference type="EMBL" id="SBQ69117.1"/>
    </source>
</evidence>
<evidence type="ECO:0000256" key="1">
    <source>
        <dbReference type="SAM" id="MobiDB-lite"/>
    </source>
</evidence>
<protein>
    <submittedName>
        <fullName evidence="2">Insulinoma-associated 2</fullName>
    </submittedName>
</protein>
<feature type="compositionally biased region" description="Low complexity" evidence="1">
    <location>
        <begin position="1"/>
        <end position="20"/>
    </location>
</feature>
<reference evidence="2" key="2">
    <citation type="submission" date="2016-06" db="EMBL/GenBank/DDBJ databases">
        <title>The genome of a short-lived fish provides insights into sex chromosome evolution and the genetic control of aging.</title>
        <authorList>
            <person name="Reichwald K."/>
            <person name="Felder M."/>
            <person name="Petzold A."/>
            <person name="Koch P."/>
            <person name="Groth M."/>
            <person name="Platzer M."/>
        </authorList>
    </citation>
    <scope>NUCLEOTIDE SEQUENCE</scope>
    <source>
        <tissue evidence="2">Brain</tissue>
    </source>
</reference>
<feature type="region of interest" description="Disordered" evidence="1">
    <location>
        <begin position="1"/>
        <end position="86"/>
    </location>
</feature>
<organism evidence="2">
    <name type="scientific">Nothobranchius korthausae</name>
    <dbReference type="NCBI Taxonomy" id="1143690"/>
    <lineage>
        <taxon>Eukaryota</taxon>
        <taxon>Metazoa</taxon>
        <taxon>Chordata</taxon>
        <taxon>Craniata</taxon>
        <taxon>Vertebrata</taxon>
        <taxon>Euteleostomi</taxon>
        <taxon>Actinopterygii</taxon>
        <taxon>Neopterygii</taxon>
        <taxon>Teleostei</taxon>
        <taxon>Neoteleostei</taxon>
        <taxon>Acanthomorphata</taxon>
        <taxon>Ovalentaria</taxon>
        <taxon>Atherinomorphae</taxon>
        <taxon>Cyprinodontiformes</taxon>
        <taxon>Nothobranchiidae</taxon>
        <taxon>Nothobranchius</taxon>
    </lineage>
</organism>
<sequence length="195" mass="20296">STGQLLPRAAAPHRLLRPLPESGPAAARESGGQPPVRASVAQPRRARGPPASPDSVTGGGGVRLPLLREEIPPTGLPEETPGRARDDNARIPALLTLSPEPGVPVPPVRRALPVGGHQRQTPPMARDAGRAAGGNAGRCTQSGGVSRAQRGGQRRRAASADLHLQVLPVHLLQLTWAHETHQQVSSHREPAGDAA</sequence>
<gene>
    <name evidence="2" type="primary">INSM2</name>
</gene>
<feature type="compositionally biased region" description="Low complexity" evidence="1">
    <location>
        <begin position="137"/>
        <end position="151"/>
    </location>
</feature>
<reference evidence="2" key="1">
    <citation type="submission" date="2016-05" db="EMBL/GenBank/DDBJ databases">
        <authorList>
            <person name="Lavstsen T."/>
            <person name="Jespersen J.S."/>
        </authorList>
    </citation>
    <scope>NUCLEOTIDE SEQUENCE</scope>
    <source>
        <tissue evidence="2">Brain</tissue>
    </source>
</reference>
<accession>A0A1A8GD44</accession>
<dbReference type="AlphaFoldDB" id="A0A1A8GD44"/>